<evidence type="ECO:0000256" key="1">
    <source>
        <dbReference type="SAM" id="SignalP"/>
    </source>
</evidence>
<organism evidence="2 3">
    <name type="scientific">Scomber scombrus</name>
    <name type="common">Atlantic mackerel</name>
    <name type="synonym">Scomber vernalis</name>
    <dbReference type="NCBI Taxonomy" id="13677"/>
    <lineage>
        <taxon>Eukaryota</taxon>
        <taxon>Metazoa</taxon>
        <taxon>Chordata</taxon>
        <taxon>Craniata</taxon>
        <taxon>Vertebrata</taxon>
        <taxon>Euteleostomi</taxon>
        <taxon>Actinopterygii</taxon>
        <taxon>Neopterygii</taxon>
        <taxon>Teleostei</taxon>
        <taxon>Neoteleostei</taxon>
        <taxon>Acanthomorphata</taxon>
        <taxon>Pelagiaria</taxon>
        <taxon>Scombriformes</taxon>
        <taxon>Scombridae</taxon>
        <taxon>Scomber</taxon>
    </lineage>
</organism>
<sequence length="195" mass="21394">MAFAFATFAAVFLLLATASCAPAGTQDACADVRKSSLELNRIAKTVSELARNGSKDMSDVSASLLWMEANDMCDPGTLKHEPVTCVRKIFKAIRSYKSVLKTVDRFPCCSGYVSSVKKALHNMETDMGKCVKLSEAINHQEESHTSNGQGIRDYEQLILCHYTMDRLFSFSILAARVFAVGDPAHHTEGSVQKCM</sequence>
<dbReference type="Gene3D" id="1.20.1250.10">
    <property type="match status" value="1"/>
</dbReference>
<evidence type="ECO:0008006" key="4">
    <source>
        <dbReference type="Google" id="ProtNLM"/>
    </source>
</evidence>
<dbReference type="InterPro" id="IPR009079">
    <property type="entry name" value="4_helix_cytokine-like_core"/>
</dbReference>
<keyword evidence="1" id="KW-0732">Signal</keyword>
<protein>
    <recommendedName>
        <fullName evidence="4">Interleukin-12 subunit alpha</fullName>
    </recommendedName>
</protein>
<dbReference type="EMBL" id="CAWUFR010000068">
    <property type="protein sequence ID" value="CAK6963788.1"/>
    <property type="molecule type" value="Genomic_DNA"/>
</dbReference>
<comment type="caution">
    <text evidence="2">The sequence shown here is derived from an EMBL/GenBank/DDBJ whole genome shotgun (WGS) entry which is preliminary data.</text>
</comment>
<dbReference type="AlphaFoldDB" id="A0AAV1NWS2"/>
<feature type="chain" id="PRO_5043807853" description="Interleukin-12 subunit alpha" evidence="1">
    <location>
        <begin position="21"/>
        <end position="195"/>
    </location>
</feature>
<gene>
    <name evidence="2" type="ORF">FSCOSCO3_A005897</name>
</gene>
<reference evidence="2 3" key="1">
    <citation type="submission" date="2024-01" db="EMBL/GenBank/DDBJ databases">
        <authorList>
            <person name="Alioto T."/>
            <person name="Alioto T."/>
            <person name="Gomez Garrido J."/>
        </authorList>
    </citation>
    <scope>NUCLEOTIDE SEQUENCE [LARGE SCALE GENOMIC DNA]</scope>
</reference>
<name>A0AAV1NWS2_SCOSC</name>
<feature type="signal peptide" evidence="1">
    <location>
        <begin position="1"/>
        <end position="20"/>
    </location>
</feature>
<dbReference type="Proteomes" id="UP001314229">
    <property type="component" value="Unassembled WGS sequence"/>
</dbReference>
<proteinExistence type="predicted"/>
<keyword evidence="3" id="KW-1185">Reference proteome</keyword>
<evidence type="ECO:0000313" key="2">
    <source>
        <dbReference type="EMBL" id="CAK6963788.1"/>
    </source>
</evidence>
<evidence type="ECO:0000313" key="3">
    <source>
        <dbReference type="Proteomes" id="UP001314229"/>
    </source>
</evidence>
<accession>A0AAV1NWS2</accession>